<dbReference type="GO" id="GO:0005765">
    <property type="term" value="C:lysosomal membrane"/>
    <property type="evidence" value="ECO:0007669"/>
    <property type="project" value="UniProtKB-SubCell"/>
</dbReference>
<evidence type="ECO:0000313" key="5">
    <source>
        <dbReference type="EMBL" id="CAI9931013.1"/>
    </source>
</evidence>
<dbReference type="EMBL" id="CAXDID020000116">
    <property type="protein sequence ID" value="CAL6030499.1"/>
    <property type="molecule type" value="Genomic_DNA"/>
</dbReference>
<comment type="subcellular location">
    <subcellularLocation>
        <location evidence="1">Endomembrane system</location>
        <topology evidence="1">Multi-pass membrane protein</topology>
    </subcellularLocation>
    <subcellularLocation>
        <location evidence="2">Endosome</location>
    </subcellularLocation>
    <subcellularLocation>
        <location evidence="3">Lysosome membrane</location>
    </subcellularLocation>
</comment>
<evidence type="ECO:0000313" key="7">
    <source>
        <dbReference type="Proteomes" id="UP001642409"/>
    </source>
</evidence>
<evidence type="ECO:0000256" key="4">
    <source>
        <dbReference type="SAM" id="MobiDB-lite"/>
    </source>
</evidence>
<evidence type="ECO:0000256" key="2">
    <source>
        <dbReference type="ARBA" id="ARBA00004177"/>
    </source>
</evidence>
<dbReference type="PANTHER" id="PTHR45981">
    <property type="entry name" value="LD02310P"/>
    <property type="match status" value="1"/>
</dbReference>
<accession>A0AA86P3L4</accession>
<reference evidence="6 7" key="2">
    <citation type="submission" date="2024-07" db="EMBL/GenBank/DDBJ databases">
        <authorList>
            <person name="Akdeniz Z."/>
        </authorList>
    </citation>
    <scope>NUCLEOTIDE SEQUENCE [LARGE SCALE GENOMIC DNA]</scope>
</reference>
<keyword evidence="7" id="KW-1185">Reference proteome</keyword>
<feature type="region of interest" description="Disordered" evidence="4">
    <location>
        <begin position="539"/>
        <end position="561"/>
    </location>
</feature>
<reference evidence="5" key="1">
    <citation type="submission" date="2023-06" db="EMBL/GenBank/DDBJ databases">
        <authorList>
            <person name="Kurt Z."/>
        </authorList>
    </citation>
    <scope>NUCLEOTIDE SEQUENCE</scope>
</reference>
<evidence type="ECO:0000313" key="6">
    <source>
        <dbReference type="EMBL" id="CAL6030499.1"/>
    </source>
</evidence>
<evidence type="ECO:0000256" key="1">
    <source>
        <dbReference type="ARBA" id="ARBA00004127"/>
    </source>
</evidence>
<comment type="caution">
    <text evidence="5">The sequence shown here is derived from an EMBL/GenBank/DDBJ whole genome shotgun (WGS) entry which is preliminary data.</text>
</comment>
<name>A0AA86P3L4_9EUKA</name>
<feature type="compositionally biased region" description="Basic and acidic residues" evidence="4">
    <location>
        <begin position="578"/>
        <end position="597"/>
    </location>
</feature>
<evidence type="ECO:0000256" key="3">
    <source>
        <dbReference type="ARBA" id="ARBA00004656"/>
    </source>
</evidence>
<dbReference type="EMBL" id="CATOUU010000471">
    <property type="protein sequence ID" value="CAI9931013.1"/>
    <property type="molecule type" value="Genomic_DNA"/>
</dbReference>
<dbReference type="GO" id="GO:0005768">
    <property type="term" value="C:endosome"/>
    <property type="evidence" value="ECO:0007669"/>
    <property type="project" value="UniProtKB-SubCell"/>
</dbReference>
<organism evidence="5">
    <name type="scientific">Hexamita inflata</name>
    <dbReference type="NCBI Taxonomy" id="28002"/>
    <lineage>
        <taxon>Eukaryota</taxon>
        <taxon>Metamonada</taxon>
        <taxon>Diplomonadida</taxon>
        <taxon>Hexamitidae</taxon>
        <taxon>Hexamitinae</taxon>
        <taxon>Hexamita</taxon>
    </lineage>
</organism>
<proteinExistence type="predicted"/>
<protein>
    <submittedName>
        <fullName evidence="5">Uncharacterized protein</fullName>
    </submittedName>
</protein>
<sequence length="709" mass="83731">MDISQDVYDLPGNIRQYVYKLQPQQDLEFQKQDHLDLSPPKIIENEMMLLDKMATIKTTKMKPQTWAREIPQWNHKDDKDTLKRERFDKSIVEIKKRLGNVFTVRKQEIKELEETVQNIKQQQVIASSPQPNKVQSPQCQQNQLKSPAQLMREQKYNLMKQIELTEKSQPAVQLNINPSDVYTLPIPVSNLLALFKNTFDYKTSVVDYVCKFQQLSTIQSSISKVLKTTAKNKIVFRSQTVEGLIRTKELNRADMFNRQLSTAFEQMISMCCGAFYLPDKYFMVAYEDLPEHIKKLLTIRMMKDKTKKKLIELIGCGESVNYLTFEMDVYNKFLIDITAQFKANNTWEPFKYYAKAVEFKKTKDRTKGVAPFYKRCGYEMRLIQNAEKVLLYFIFSLVLAQKQKPQLFGSEFVIFKDKVQDCIVRFEGFNASRTDELWTAVNAFVEKRTGGIKIEEVNYEEGAEQKEVEIFEDVDRFEFAGYGISYRSGKVYVVGEDEEDEEDKKVRMEFEQAKKDLELKKIRDQEEKERLEKERIENERIAEEKRKIEEAEQKEKQRLLDIQLREEAERIQKEQEEMERQLLEKEREKEQSEISESKKKKKQKNDDEASEMSEIKRKHKTDENQTEEQSTEHKKKSKKHQEIAQEISDTLNQEIANEESESETKKKKKSKRKTQEEELPPTESLDLPPAEEGEKKKKKKKKTVEETVE</sequence>
<gene>
    <name evidence="5" type="ORF">HINF_LOCUS18658</name>
    <name evidence="6" type="ORF">HINF_LOCUS33376</name>
</gene>
<dbReference type="AlphaFoldDB" id="A0AA86P3L4"/>
<feature type="region of interest" description="Disordered" evidence="4">
    <location>
        <begin position="578"/>
        <end position="709"/>
    </location>
</feature>
<dbReference type="Proteomes" id="UP001642409">
    <property type="component" value="Unassembled WGS sequence"/>
</dbReference>